<evidence type="ECO:0000256" key="1">
    <source>
        <dbReference type="SAM" id="MobiDB-lite"/>
    </source>
</evidence>
<keyword evidence="3" id="KW-1185">Reference proteome</keyword>
<evidence type="ECO:0000313" key="2">
    <source>
        <dbReference type="EMBL" id="KAG9188637.1"/>
    </source>
</evidence>
<dbReference type="EMBL" id="JAANER010000006">
    <property type="protein sequence ID" value="KAG9188637.1"/>
    <property type="molecule type" value="Genomic_DNA"/>
</dbReference>
<feature type="region of interest" description="Disordered" evidence="1">
    <location>
        <begin position="34"/>
        <end position="53"/>
    </location>
</feature>
<gene>
    <name evidence="2" type="ORF">G6011_07342</name>
</gene>
<sequence length="338" mass="36433">MAQRHMCPSMGALRRSLIADVAAVPKCSTRALHSTARRLEESPSDASPAHPLNTRKARQATALKQITSLQNRRIQPGALARGSFPSGQMAQRAPRSPSIPLTKDGFIPEEYAPDDAQPDANPRFARNTARPTTTRGAPPPPPQGQMVRAPSTLRITRQTVDGSARGPARAPNVRGPNLRGREGGRPGPGGKRAGGSNRGDGGPKKRTRNVGGDASMPTSLADIKISDTVSESMQQQLLRLQRKEWDRVPYEPKYAKGSFAANELIHAGKELFKGEAPPIKIWGPLEHRIGVVGMFGAEATLKVRRVPDGDVEPFGQEILEEEEPVQASGMESKQAVVQ</sequence>
<proteinExistence type="predicted"/>
<dbReference type="AlphaFoldDB" id="A0AAD4I7G2"/>
<protein>
    <submittedName>
        <fullName evidence="2">Uncharacterized protein</fullName>
    </submittedName>
</protein>
<dbReference type="Proteomes" id="UP001199106">
    <property type="component" value="Unassembled WGS sequence"/>
</dbReference>
<feature type="compositionally biased region" description="Low complexity" evidence="1">
    <location>
        <begin position="122"/>
        <end position="136"/>
    </location>
</feature>
<reference evidence="2" key="1">
    <citation type="submission" date="2021-07" db="EMBL/GenBank/DDBJ databases">
        <title>Genome Resource of American Ginseng Black Spot Pathogen Alternaria panax.</title>
        <authorList>
            <person name="Qiu C."/>
            <person name="Wang W."/>
            <person name="Liu Z."/>
        </authorList>
    </citation>
    <scope>NUCLEOTIDE SEQUENCE</scope>
    <source>
        <strain evidence="2">BNCC115425</strain>
    </source>
</reference>
<accession>A0AAD4I7G2</accession>
<feature type="region of interest" description="Disordered" evidence="1">
    <location>
        <begin position="67"/>
        <end position="218"/>
    </location>
</feature>
<comment type="caution">
    <text evidence="2">The sequence shown here is derived from an EMBL/GenBank/DDBJ whole genome shotgun (WGS) entry which is preliminary data.</text>
</comment>
<evidence type="ECO:0000313" key="3">
    <source>
        <dbReference type="Proteomes" id="UP001199106"/>
    </source>
</evidence>
<name>A0AAD4I7G2_9PLEO</name>
<organism evidence="2 3">
    <name type="scientific">Alternaria panax</name>
    <dbReference type="NCBI Taxonomy" id="48097"/>
    <lineage>
        <taxon>Eukaryota</taxon>
        <taxon>Fungi</taxon>
        <taxon>Dikarya</taxon>
        <taxon>Ascomycota</taxon>
        <taxon>Pezizomycotina</taxon>
        <taxon>Dothideomycetes</taxon>
        <taxon>Pleosporomycetidae</taxon>
        <taxon>Pleosporales</taxon>
        <taxon>Pleosporineae</taxon>
        <taxon>Pleosporaceae</taxon>
        <taxon>Alternaria</taxon>
        <taxon>Alternaria sect. Panax</taxon>
    </lineage>
</organism>
<feature type="compositionally biased region" description="Gly residues" evidence="1">
    <location>
        <begin position="185"/>
        <end position="200"/>
    </location>
</feature>